<dbReference type="EMBL" id="JADOUE010000001">
    <property type="protein sequence ID" value="MBG6122976.1"/>
    <property type="molecule type" value="Genomic_DNA"/>
</dbReference>
<keyword evidence="3" id="KW-1185">Reference proteome</keyword>
<keyword evidence="1" id="KW-1133">Transmembrane helix</keyword>
<reference evidence="2" key="1">
    <citation type="submission" date="2020-11" db="EMBL/GenBank/DDBJ databases">
        <title>Sequencing the genomes of 1000 actinobacteria strains.</title>
        <authorList>
            <person name="Klenk H.-P."/>
        </authorList>
    </citation>
    <scope>NUCLEOTIDE SEQUENCE</scope>
    <source>
        <strain evidence="2">DSM 45632</strain>
    </source>
</reference>
<dbReference type="PANTHER" id="PTHR36974">
    <property type="entry name" value="MEMBRANE PROTEIN-RELATED"/>
    <property type="match status" value="1"/>
</dbReference>
<dbReference type="AlphaFoldDB" id="A0A931E379"/>
<dbReference type="PANTHER" id="PTHR36974:SF1">
    <property type="entry name" value="DOXX FAMILY MEMBRANE PROTEIN"/>
    <property type="match status" value="1"/>
</dbReference>
<name>A0A931E379_9CORY</name>
<evidence type="ECO:0000256" key="1">
    <source>
        <dbReference type="SAM" id="Phobius"/>
    </source>
</evidence>
<organism evidence="2 3">
    <name type="scientific">Corynebacterium aquatimens</name>
    <dbReference type="NCBI Taxonomy" id="1190508"/>
    <lineage>
        <taxon>Bacteria</taxon>
        <taxon>Bacillati</taxon>
        <taxon>Actinomycetota</taxon>
        <taxon>Actinomycetes</taxon>
        <taxon>Mycobacteriales</taxon>
        <taxon>Corynebacteriaceae</taxon>
        <taxon>Corynebacterium</taxon>
    </lineage>
</organism>
<comment type="caution">
    <text evidence="2">The sequence shown here is derived from an EMBL/GenBank/DDBJ whole genome shotgun (WGS) entry which is preliminary data.</text>
</comment>
<dbReference type="RefSeq" id="WP_196825279.1">
    <property type="nucleotide sequence ID" value="NZ_CP046980.1"/>
</dbReference>
<protein>
    <submittedName>
        <fullName evidence="2">Membrane protein</fullName>
    </submittedName>
</protein>
<feature type="transmembrane region" description="Helical" evidence="1">
    <location>
        <begin position="77"/>
        <end position="95"/>
    </location>
</feature>
<keyword evidence="1" id="KW-0812">Transmembrane</keyword>
<proteinExistence type="predicted"/>
<accession>A0A931E379</accession>
<evidence type="ECO:0000313" key="3">
    <source>
        <dbReference type="Proteomes" id="UP000658613"/>
    </source>
</evidence>
<evidence type="ECO:0000313" key="2">
    <source>
        <dbReference type="EMBL" id="MBG6122976.1"/>
    </source>
</evidence>
<gene>
    <name evidence="2" type="ORF">IW254_001945</name>
</gene>
<sequence>MKRTLKSASTSRFQRGMERFLLPLFGTAGALHFLTPKPFDQIVPPELPGSRRTYTYVSGAAELAAAALLSNDRTRRAGGLFSALLLLAVWPGNFYMSYLWRNKPLPYFLGSLARLPLQVPLVTAAWRIFKSND</sequence>
<keyword evidence="1" id="KW-0472">Membrane</keyword>
<dbReference type="Proteomes" id="UP000658613">
    <property type="component" value="Unassembled WGS sequence"/>
</dbReference>